<feature type="active site" description="Proton acceptor" evidence="6">
    <location>
        <position position="157"/>
    </location>
</feature>
<dbReference type="GO" id="GO:0019563">
    <property type="term" value="P:glycerol catabolic process"/>
    <property type="evidence" value="ECO:0007669"/>
    <property type="project" value="TreeGrafter"/>
</dbReference>
<evidence type="ECO:0000256" key="1">
    <source>
        <dbReference type="ARBA" id="ARBA00007422"/>
    </source>
</evidence>
<feature type="active site" description="Electrophile" evidence="6">
    <location>
        <position position="88"/>
    </location>
</feature>
<evidence type="ECO:0000313" key="8">
    <source>
        <dbReference type="EMBL" id="MDO7252464.1"/>
    </source>
</evidence>
<protein>
    <recommendedName>
        <fullName evidence="6 7">Triosephosphate isomerase</fullName>
        <shortName evidence="6">TIM</shortName>
        <shortName evidence="6">TPI</shortName>
        <ecNumber evidence="6 7">5.3.1.1</ecNumber>
    </recommendedName>
    <alternativeName>
        <fullName evidence="6">Triose-phosphate isomerase</fullName>
    </alternativeName>
</protein>
<dbReference type="Gene3D" id="3.20.20.70">
    <property type="entry name" value="Aldolase class I"/>
    <property type="match status" value="1"/>
</dbReference>
<keyword evidence="3 6" id="KW-0963">Cytoplasm</keyword>
<comment type="catalytic activity">
    <reaction evidence="6 7">
        <text>D-glyceraldehyde 3-phosphate = dihydroxyacetone phosphate</text>
        <dbReference type="Rhea" id="RHEA:18585"/>
        <dbReference type="ChEBI" id="CHEBI:57642"/>
        <dbReference type="ChEBI" id="CHEBI:59776"/>
        <dbReference type="EC" id="5.3.1.1"/>
    </reaction>
</comment>
<dbReference type="EC" id="5.3.1.1" evidence="6 7"/>
<dbReference type="AlphaFoldDB" id="A0AA90PPL2"/>
<dbReference type="InterPro" id="IPR022896">
    <property type="entry name" value="TrioseP_Isoase_bac/euk"/>
</dbReference>
<evidence type="ECO:0000313" key="9">
    <source>
        <dbReference type="EMBL" id="MDP2538331.1"/>
    </source>
</evidence>
<comment type="pathway">
    <text evidence="6 7">Carbohydrate degradation; glycolysis; D-glyceraldehyde 3-phosphate from glycerone phosphate: step 1/1.</text>
</comment>
<evidence type="ECO:0000313" key="11">
    <source>
        <dbReference type="Proteomes" id="UP001240777"/>
    </source>
</evidence>
<feature type="binding site" evidence="6">
    <location>
        <begin position="8"/>
        <end position="10"/>
    </location>
    <ligand>
        <name>substrate</name>
    </ligand>
</feature>
<dbReference type="SUPFAM" id="SSF51351">
    <property type="entry name" value="Triosephosphate isomerase (TIM)"/>
    <property type="match status" value="1"/>
</dbReference>
<dbReference type="GO" id="GO:0005829">
    <property type="term" value="C:cytosol"/>
    <property type="evidence" value="ECO:0007669"/>
    <property type="project" value="TreeGrafter"/>
</dbReference>
<comment type="subcellular location">
    <subcellularLocation>
        <location evidence="6 7">Cytoplasm</location>
    </subcellularLocation>
</comment>
<proteinExistence type="inferred from homology"/>
<reference evidence="8" key="2">
    <citation type="submission" date="2023-07" db="EMBL/GenBank/DDBJ databases">
        <authorList>
            <person name="Aydin F."/>
            <person name="Tarhane S."/>
            <person name="Saticioglu I.B."/>
            <person name="Karakaya E."/>
            <person name="Abay S."/>
            <person name="Guran O."/>
            <person name="Bozkurt E."/>
            <person name="Uzum N."/>
            <person name="Olgun K."/>
            <person name="Jablonski D."/>
        </authorList>
    </citation>
    <scope>NUCLEOTIDE SEQUENCE</scope>
    <source>
        <strain evidence="8">Faydin-H75</strain>
    </source>
</reference>
<evidence type="ECO:0000256" key="5">
    <source>
        <dbReference type="ARBA" id="ARBA00023235"/>
    </source>
</evidence>
<keyword evidence="4 6" id="KW-0324">Glycolysis</keyword>
<evidence type="ECO:0000256" key="6">
    <source>
        <dbReference type="HAMAP-Rule" id="MF_00147"/>
    </source>
</evidence>
<dbReference type="EMBL" id="JAUYZK010000001">
    <property type="protein sequence ID" value="MDP2538331.1"/>
    <property type="molecule type" value="Genomic_DNA"/>
</dbReference>
<dbReference type="GO" id="GO:0004807">
    <property type="term" value="F:triose-phosphate isomerase activity"/>
    <property type="evidence" value="ECO:0007669"/>
    <property type="project" value="UniProtKB-UniRule"/>
</dbReference>
<dbReference type="Pfam" id="PF00121">
    <property type="entry name" value="TIM"/>
    <property type="match status" value="1"/>
</dbReference>
<sequence length="233" mass="26125">MTKIVAANFKTNHTKKTTKSYLESLEKKLLASDKIYIFPTPIALCENNFKHLKVGTQNAYPILNGAFTGEVGLESLKELDIKTILIGHSERRNILGESQKFCAEKFDFFAKEDFEIIYCVGEDISIREKGVENVKKFIKTQFENIPVQYPKLIIAYEPIWAIGSGMSASAEQIQQTHSFIKEISPAPVLYGGSVNIKNIAEILNIQEVDGVLVGSASLNIDSFYKIIQEARNK</sequence>
<comment type="function">
    <text evidence="6">Involved in the gluconeogenesis. Catalyzes stereospecifically the conversion of dihydroxyacetone phosphate (DHAP) to D-glyceraldehyde-3-phosphate (G3P).</text>
</comment>
<dbReference type="NCBIfam" id="NF000728">
    <property type="entry name" value="PRK00042.3-2"/>
    <property type="match status" value="1"/>
</dbReference>
<evidence type="ECO:0000256" key="3">
    <source>
        <dbReference type="ARBA" id="ARBA00022490"/>
    </source>
</evidence>
<dbReference type="PROSITE" id="PS51440">
    <property type="entry name" value="TIM_2"/>
    <property type="match status" value="1"/>
</dbReference>
<comment type="subunit">
    <text evidence="6 7">Homodimer.</text>
</comment>
<dbReference type="GO" id="GO:0046166">
    <property type="term" value="P:glyceraldehyde-3-phosphate biosynthetic process"/>
    <property type="evidence" value="ECO:0007669"/>
    <property type="project" value="TreeGrafter"/>
</dbReference>
<feature type="binding site" evidence="6">
    <location>
        <position position="163"/>
    </location>
    <ligand>
        <name>substrate</name>
    </ligand>
</feature>
<dbReference type="CDD" id="cd00311">
    <property type="entry name" value="TIM"/>
    <property type="match status" value="1"/>
</dbReference>
<dbReference type="InterPro" id="IPR035990">
    <property type="entry name" value="TIM_sf"/>
</dbReference>
<accession>A0AA90PPL2</accession>
<organism evidence="9 10">
    <name type="scientific">Helicobacter cappadocius</name>
    <dbReference type="NCBI Taxonomy" id="3063998"/>
    <lineage>
        <taxon>Bacteria</taxon>
        <taxon>Pseudomonadati</taxon>
        <taxon>Campylobacterota</taxon>
        <taxon>Epsilonproteobacteria</taxon>
        <taxon>Campylobacterales</taxon>
        <taxon>Helicobacteraceae</taxon>
        <taxon>Helicobacter</taxon>
    </lineage>
</organism>
<comment type="pathway">
    <text evidence="6 7">Carbohydrate biosynthesis; gluconeogenesis.</text>
</comment>
<gene>
    <name evidence="6" type="primary">tpiA</name>
    <name evidence="8" type="ORF">Q5I04_00830</name>
    <name evidence="9" type="ORF">Q5I06_00830</name>
</gene>
<comment type="caution">
    <text evidence="9">The sequence shown here is derived from an EMBL/GenBank/DDBJ whole genome shotgun (WGS) entry which is preliminary data.</text>
</comment>
<dbReference type="InterPro" id="IPR020861">
    <property type="entry name" value="Triosephosphate_isomerase_AS"/>
</dbReference>
<evidence type="ECO:0000256" key="7">
    <source>
        <dbReference type="RuleBase" id="RU363013"/>
    </source>
</evidence>
<keyword evidence="5 6" id="KW-0413">Isomerase</keyword>
<comment type="caution">
    <text evidence="6">Lacks conserved residue(s) required for the propagation of feature annotation.</text>
</comment>
<keyword evidence="11" id="KW-1185">Reference proteome</keyword>
<dbReference type="PANTHER" id="PTHR21139:SF42">
    <property type="entry name" value="TRIOSEPHOSPHATE ISOMERASE"/>
    <property type="match status" value="1"/>
</dbReference>
<name>A0AA90PPL2_9HELI</name>
<dbReference type="PANTHER" id="PTHR21139">
    <property type="entry name" value="TRIOSEPHOSPHATE ISOMERASE"/>
    <property type="match status" value="1"/>
</dbReference>
<dbReference type="RefSeq" id="WP_305516305.1">
    <property type="nucleotide sequence ID" value="NZ_JAUPEV010000001.1"/>
</dbReference>
<feature type="binding site" evidence="6">
    <location>
        <position position="193"/>
    </location>
    <ligand>
        <name>substrate</name>
    </ligand>
</feature>
<dbReference type="GO" id="GO:0006096">
    <property type="term" value="P:glycolytic process"/>
    <property type="evidence" value="ECO:0007669"/>
    <property type="project" value="UniProtKB-UniRule"/>
</dbReference>
<evidence type="ECO:0000313" key="10">
    <source>
        <dbReference type="Proteomes" id="UP001177258"/>
    </source>
</evidence>
<dbReference type="HAMAP" id="MF_00147_B">
    <property type="entry name" value="TIM_B"/>
    <property type="match status" value="1"/>
</dbReference>
<reference evidence="8 10" key="3">
    <citation type="journal article" date="2024" name="Syst. Appl. Microbiol.">
        <title>Helicobacter cappadocius sp. nov., from lizards: The first psychrotrophic Helicobacter species.</title>
        <authorList>
            <person name="Aydin F."/>
            <person name="Tarhane S."/>
            <person name="Karakaya E."/>
            <person name="Abay S."/>
            <person name="Kayman T."/>
            <person name="Guran O."/>
            <person name="Bozkurt E."/>
            <person name="Uzum N."/>
            <person name="Avci A."/>
            <person name="Olgun K."/>
            <person name="Jablonski D."/>
            <person name="Guran C."/>
            <person name="Burcin Saticioglu I."/>
        </authorList>
    </citation>
    <scope>NUCLEOTIDE SEQUENCE [LARGE SCALE GENOMIC DNA]</scope>
    <source>
        <strain evidence="8">Faydin-H75</strain>
        <strain evidence="10">faydin-H76</strain>
    </source>
</reference>
<dbReference type="PROSITE" id="PS00171">
    <property type="entry name" value="TIM_1"/>
    <property type="match status" value="1"/>
</dbReference>
<dbReference type="EMBL" id="JAUPEV010000001">
    <property type="protein sequence ID" value="MDO7252464.1"/>
    <property type="molecule type" value="Genomic_DNA"/>
</dbReference>
<dbReference type="InterPro" id="IPR000652">
    <property type="entry name" value="Triosephosphate_isomerase"/>
</dbReference>
<dbReference type="InterPro" id="IPR013785">
    <property type="entry name" value="Aldolase_TIM"/>
</dbReference>
<evidence type="ECO:0000256" key="4">
    <source>
        <dbReference type="ARBA" id="ARBA00023152"/>
    </source>
</evidence>
<dbReference type="Proteomes" id="UP001240777">
    <property type="component" value="Unassembled WGS sequence"/>
</dbReference>
<comment type="similarity">
    <text evidence="1 6 7">Belongs to the triosephosphate isomerase family.</text>
</comment>
<dbReference type="Proteomes" id="UP001177258">
    <property type="component" value="Unassembled WGS sequence"/>
</dbReference>
<reference evidence="9 11" key="1">
    <citation type="submission" date="2023-07" db="EMBL/GenBank/DDBJ databases">
        <title>Unpublished Manusciprt.</title>
        <authorList>
            <person name="Aydin F."/>
            <person name="Tarhane S."/>
            <person name="Saticioglu I.B."/>
            <person name="Karakaya E."/>
            <person name="Abay S."/>
            <person name="Guran O."/>
            <person name="Bozkurt E."/>
            <person name="Uzum N."/>
            <person name="Olgun K."/>
            <person name="Jablonski D."/>
        </authorList>
    </citation>
    <scope>NUCLEOTIDE SEQUENCE</scope>
    <source>
        <strain evidence="11">faydin-H75</strain>
        <strain evidence="9">Faydin-H76</strain>
    </source>
</reference>
<keyword evidence="2 6" id="KW-0312">Gluconeogenesis</keyword>
<dbReference type="GO" id="GO:0006094">
    <property type="term" value="P:gluconeogenesis"/>
    <property type="evidence" value="ECO:0007669"/>
    <property type="project" value="UniProtKB-UniRule"/>
</dbReference>
<evidence type="ECO:0000256" key="2">
    <source>
        <dbReference type="ARBA" id="ARBA00022432"/>
    </source>
</evidence>